<organism evidence="1 2">
    <name type="scientific">Cymbomonas tetramitiformis</name>
    <dbReference type="NCBI Taxonomy" id="36881"/>
    <lineage>
        <taxon>Eukaryota</taxon>
        <taxon>Viridiplantae</taxon>
        <taxon>Chlorophyta</taxon>
        <taxon>Pyramimonadophyceae</taxon>
        <taxon>Pyramimonadales</taxon>
        <taxon>Pyramimonadaceae</taxon>
        <taxon>Cymbomonas</taxon>
    </lineage>
</organism>
<evidence type="ECO:0000313" key="2">
    <source>
        <dbReference type="Proteomes" id="UP001190700"/>
    </source>
</evidence>
<keyword evidence="2" id="KW-1185">Reference proteome</keyword>
<accession>A0AAE0BY20</accession>
<reference evidence="1 2" key="1">
    <citation type="journal article" date="2015" name="Genome Biol. Evol.">
        <title>Comparative Genomics of a Bacterivorous Green Alga Reveals Evolutionary Causalities and Consequences of Phago-Mixotrophic Mode of Nutrition.</title>
        <authorList>
            <person name="Burns J.A."/>
            <person name="Paasch A."/>
            <person name="Narechania A."/>
            <person name="Kim E."/>
        </authorList>
    </citation>
    <scope>NUCLEOTIDE SEQUENCE [LARGE SCALE GENOMIC DNA]</scope>
    <source>
        <strain evidence="1 2">PLY_AMNH</strain>
    </source>
</reference>
<evidence type="ECO:0000313" key="1">
    <source>
        <dbReference type="EMBL" id="KAK3244876.1"/>
    </source>
</evidence>
<gene>
    <name evidence="1" type="ORF">CYMTET_45533</name>
</gene>
<name>A0AAE0BY20_9CHLO</name>
<dbReference type="AlphaFoldDB" id="A0AAE0BY20"/>
<dbReference type="Proteomes" id="UP001190700">
    <property type="component" value="Unassembled WGS sequence"/>
</dbReference>
<proteinExistence type="predicted"/>
<dbReference type="EMBL" id="LGRX02031276">
    <property type="protein sequence ID" value="KAK3244876.1"/>
    <property type="molecule type" value="Genomic_DNA"/>
</dbReference>
<sequence length="79" mass="8570">MLVQKYHISKDYIRANHLRAISVLGSMQIADPDRVLECILLAKDGDEMFQIGAENMIDLMSSNPLVGSAAPTGASLKPV</sequence>
<protein>
    <submittedName>
        <fullName evidence="1">Uncharacterized protein</fullName>
    </submittedName>
</protein>
<comment type="caution">
    <text evidence="1">The sequence shown here is derived from an EMBL/GenBank/DDBJ whole genome shotgun (WGS) entry which is preliminary data.</text>
</comment>